<gene>
    <name evidence="1" type="ORF">COO91_03068</name>
</gene>
<organism evidence="1 2">
    <name type="scientific">Nostoc flagelliforme CCNUN1</name>
    <dbReference type="NCBI Taxonomy" id="2038116"/>
    <lineage>
        <taxon>Bacteria</taxon>
        <taxon>Bacillati</taxon>
        <taxon>Cyanobacteriota</taxon>
        <taxon>Cyanophyceae</taxon>
        <taxon>Nostocales</taxon>
        <taxon>Nostocaceae</taxon>
        <taxon>Nostoc</taxon>
    </lineage>
</organism>
<keyword evidence="2" id="KW-1185">Reference proteome</keyword>
<dbReference type="Proteomes" id="UP000232003">
    <property type="component" value="Chromosome"/>
</dbReference>
<protein>
    <submittedName>
        <fullName evidence="1">Uncharacterized protein</fullName>
    </submittedName>
</protein>
<sequence length="44" mass="4916">MVNQFLIKISAPIYNTNFQTATSTIGSLFRTNIHNPIATNIMFA</sequence>
<proteinExistence type="predicted"/>
<name>A0A2K8SNW1_9NOSO</name>
<accession>A0A2K8SNW1</accession>
<dbReference type="KEGG" id="nfl:COO91_03068"/>
<dbReference type="AlphaFoldDB" id="A0A2K8SNW1"/>
<evidence type="ECO:0000313" key="1">
    <source>
        <dbReference type="EMBL" id="AUB37132.1"/>
    </source>
</evidence>
<reference evidence="1 2" key="1">
    <citation type="submission" date="2017-11" db="EMBL/GenBank/DDBJ databases">
        <title>Complete genome of a free-living desiccation-tolerant cyanobacterium and its photosynthetic adaptation to extreme terrestrial habitat.</title>
        <authorList>
            <person name="Shang J."/>
        </authorList>
    </citation>
    <scope>NUCLEOTIDE SEQUENCE [LARGE SCALE GENOMIC DNA]</scope>
    <source>
        <strain evidence="1 2">CCNUN1</strain>
    </source>
</reference>
<dbReference type="EMBL" id="CP024785">
    <property type="protein sequence ID" value="AUB37132.1"/>
    <property type="molecule type" value="Genomic_DNA"/>
</dbReference>
<evidence type="ECO:0000313" key="2">
    <source>
        <dbReference type="Proteomes" id="UP000232003"/>
    </source>
</evidence>